<evidence type="ECO:0000313" key="2">
    <source>
        <dbReference type="EMBL" id="NKZ21221.1"/>
    </source>
</evidence>
<evidence type="ECO:0000313" key="3">
    <source>
        <dbReference type="Proteomes" id="UP000522720"/>
    </source>
</evidence>
<reference evidence="2 3" key="1">
    <citation type="submission" date="2020-04" db="EMBL/GenBank/DDBJ databases">
        <title>MicrobeNet Type strains.</title>
        <authorList>
            <person name="Nicholson A.C."/>
        </authorList>
    </citation>
    <scope>NUCLEOTIDE SEQUENCE [LARGE SCALE GENOMIC DNA]</scope>
    <source>
        <strain evidence="2 3">CCUG 69612</strain>
    </source>
</reference>
<keyword evidence="1" id="KW-0472">Membrane</keyword>
<feature type="transmembrane region" description="Helical" evidence="1">
    <location>
        <begin position="135"/>
        <end position="154"/>
    </location>
</feature>
<sequence>MKKTVYLSILLGTSVLATLGRVYSTFLAKWKDLSNHLTGDAELDTLMLEVASVTKKQYSFATSHLSKALVITMVATLLISLFYLIRKDKKAIYVYLGYLALTLVKSIYHFIVSDSVAKLYSDQEMRSIVQAEAKFSLASTVILLIVYLIIIFVNNRRGSSLALKSSSGIDL</sequence>
<evidence type="ECO:0000256" key="1">
    <source>
        <dbReference type="SAM" id="Phobius"/>
    </source>
</evidence>
<dbReference type="AlphaFoldDB" id="A0A7X6N1B4"/>
<organism evidence="2 3">
    <name type="scientific">Streptococcus ovuberis</name>
    <dbReference type="NCBI Taxonomy" id="1936207"/>
    <lineage>
        <taxon>Bacteria</taxon>
        <taxon>Bacillati</taxon>
        <taxon>Bacillota</taxon>
        <taxon>Bacilli</taxon>
        <taxon>Lactobacillales</taxon>
        <taxon>Streptococcaceae</taxon>
        <taxon>Streptococcus</taxon>
    </lineage>
</organism>
<name>A0A7X6N1B4_9STRE</name>
<evidence type="ECO:0008006" key="4">
    <source>
        <dbReference type="Google" id="ProtNLM"/>
    </source>
</evidence>
<comment type="caution">
    <text evidence="2">The sequence shown here is derived from an EMBL/GenBank/DDBJ whole genome shotgun (WGS) entry which is preliminary data.</text>
</comment>
<feature type="transmembrane region" description="Helical" evidence="1">
    <location>
        <begin position="65"/>
        <end position="85"/>
    </location>
</feature>
<feature type="transmembrane region" description="Helical" evidence="1">
    <location>
        <begin position="92"/>
        <end position="111"/>
    </location>
</feature>
<keyword evidence="3" id="KW-1185">Reference proteome</keyword>
<dbReference type="Proteomes" id="UP000522720">
    <property type="component" value="Unassembled WGS sequence"/>
</dbReference>
<protein>
    <recommendedName>
        <fullName evidence="4">Major facilitator superfamily permease</fullName>
    </recommendedName>
</protein>
<keyword evidence="1" id="KW-1133">Transmembrane helix</keyword>
<dbReference type="RefSeq" id="WP_168549952.1">
    <property type="nucleotide sequence ID" value="NZ_JAAXPR010000026.1"/>
</dbReference>
<gene>
    <name evidence="2" type="ORF">HF992_10360</name>
</gene>
<keyword evidence="1" id="KW-0812">Transmembrane</keyword>
<proteinExistence type="predicted"/>
<accession>A0A7X6N1B4</accession>
<dbReference type="EMBL" id="JAAXPR010000026">
    <property type="protein sequence ID" value="NKZ21221.1"/>
    <property type="molecule type" value="Genomic_DNA"/>
</dbReference>